<proteinExistence type="predicted"/>
<dbReference type="InterPro" id="IPR052927">
    <property type="entry name" value="DCC_oxidoreductase"/>
</dbReference>
<organism evidence="1">
    <name type="scientific">marine metagenome</name>
    <dbReference type="NCBI Taxonomy" id="408172"/>
    <lineage>
        <taxon>unclassified sequences</taxon>
        <taxon>metagenomes</taxon>
        <taxon>ecological metagenomes</taxon>
    </lineage>
</organism>
<sequence length="146" mass="17500">MDHKYKPILKKKMPILLFDGHCNLCNAWVRFIVKRDSSKIIRFASLQSTVGRQMLEVHKIDTNYVDSLVLFEEERYFVSSTAALKVLAYLSGWERYFQFLVLVPRPFRDIVYRLVANNRYKWFGRREKCMMPTPELIDRFLPDRSQ</sequence>
<reference evidence="1" key="1">
    <citation type="submission" date="2018-05" db="EMBL/GenBank/DDBJ databases">
        <authorList>
            <person name="Lanie J.A."/>
            <person name="Ng W.-L."/>
            <person name="Kazmierczak K.M."/>
            <person name="Andrzejewski T.M."/>
            <person name="Davidsen T.M."/>
            <person name="Wayne K.J."/>
            <person name="Tettelin H."/>
            <person name="Glass J.I."/>
            <person name="Rusch D."/>
            <person name="Podicherti R."/>
            <person name="Tsui H.-C.T."/>
            <person name="Winkler M.E."/>
        </authorList>
    </citation>
    <scope>NUCLEOTIDE SEQUENCE</scope>
</reference>
<dbReference type="Pfam" id="PF04134">
    <property type="entry name" value="DCC1-like"/>
    <property type="match status" value="1"/>
</dbReference>
<dbReference type="GO" id="GO:0015035">
    <property type="term" value="F:protein-disulfide reductase activity"/>
    <property type="evidence" value="ECO:0007669"/>
    <property type="project" value="InterPro"/>
</dbReference>
<dbReference type="EMBL" id="UINC01057674">
    <property type="protein sequence ID" value="SVB79090.1"/>
    <property type="molecule type" value="Genomic_DNA"/>
</dbReference>
<dbReference type="InterPro" id="IPR007263">
    <property type="entry name" value="DCC1-like"/>
</dbReference>
<protein>
    <recommendedName>
        <fullName evidence="2">Thiol-disulfide oxidoreductase DCC</fullName>
    </recommendedName>
</protein>
<evidence type="ECO:0008006" key="2">
    <source>
        <dbReference type="Google" id="ProtNLM"/>
    </source>
</evidence>
<dbReference type="PANTHER" id="PTHR33639">
    <property type="entry name" value="THIOL-DISULFIDE OXIDOREDUCTASE DCC"/>
    <property type="match status" value="1"/>
</dbReference>
<accession>A0A382GVK7</accession>
<dbReference type="PANTHER" id="PTHR33639:SF2">
    <property type="entry name" value="DUF393 DOMAIN-CONTAINING PROTEIN"/>
    <property type="match status" value="1"/>
</dbReference>
<name>A0A382GVK7_9ZZZZ</name>
<dbReference type="AlphaFoldDB" id="A0A382GVK7"/>
<gene>
    <name evidence="1" type="ORF">METZ01_LOCUS231944</name>
</gene>
<evidence type="ECO:0000313" key="1">
    <source>
        <dbReference type="EMBL" id="SVB79090.1"/>
    </source>
</evidence>